<evidence type="ECO:0000256" key="3">
    <source>
        <dbReference type="ARBA" id="ARBA00022989"/>
    </source>
</evidence>
<dbReference type="Pfam" id="PF13520">
    <property type="entry name" value="AA_permease_2"/>
    <property type="match status" value="1"/>
</dbReference>
<accession>A0A9P4S5G2</accession>
<feature type="transmembrane region" description="Helical" evidence="5">
    <location>
        <begin position="384"/>
        <end position="402"/>
    </location>
</feature>
<evidence type="ECO:0000256" key="4">
    <source>
        <dbReference type="ARBA" id="ARBA00023136"/>
    </source>
</evidence>
<dbReference type="GO" id="GO:0015179">
    <property type="term" value="F:L-amino acid transmembrane transporter activity"/>
    <property type="evidence" value="ECO:0007669"/>
    <property type="project" value="TreeGrafter"/>
</dbReference>
<evidence type="ECO:0008006" key="9">
    <source>
        <dbReference type="Google" id="ProtNLM"/>
    </source>
</evidence>
<keyword evidence="8" id="KW-1185">Reference proteome</keyword>
<feature type="chain" id="PRO_5040295676" description="Amino acid transporter" evidence="6">
    <location>
        <begin position="19"/>
        <end position="462"/>
    </location>
</feature>
<sequence>MNLRAGFTLLVSLQVGSGVFSSPAQVNNHIPSPGISLLLWLFAGLVAWTGASSFAELGAAMPVNGGMQEYLHHIYGPFLSFLTAWIWMLAVKPASIAILSLVFAHSWVDKFLALLVLFTVTLFNCMSMHATNTMAKAFLYLKLSTVCLLLLCCLAAVTFGLNLGNDELSSDWKQYNWFSVTKGKSTISWEDIGLWGSFGQLTTAIYAGLSLNHLQADMVAGEMADSSENLRRAIQFDLPTVMVCFLCTNISYYILLPWDRIGEINTVAVVLCRTNCIRRLRRLDLRFLVSTACLGSLHINVFTGARLITGVAQLGYLPAMFNTTGFQGRTHISFLFEVSGAWIRKVKVLTNSLSSRKSMVLNALITAAYILVVTFGSLVTFSGLAEYTFFCMTTVGLVILRHREPQLPRSSQPFIGFPVILIAVSFLLVLHGVIAAPVQGTILSVLIASGIIRHFSRCLLHL</sequence>
<evidence type="ECO:0000256" key="2">
    <source>
        <dbReference type="ARBA" id="ARBA00022692"/>
    </source>
</evidence>
<keyword evidence="2 5" id="KW-0812">Transmembrane</keyword>
<keyword evidence="4 5" id="KW-0472">Membrane</keyword>
<dbReference type="PANTHER" id="PTHR11785">
    <property type="entry name" value="AMINO ACID TRANSPORTER"/>
    <property type="match status" value="1"/>
</dbReference>
<dbReference type="Proteomes" id="UP000799429">
    <property type="component" value="Unassembled WGS sequence"/>
</dbReference>
<comment type="caution">
    <text evidence="7">The sequence shown here is derived from an EMBL/GenBank/DDBJ whole genome shotgun (WGS) entry which is preliminary data.</text>
</comment>
<evidence type="ECO:0000313" key="8">
    <source>
        <dbReference type="Proteomes" id="UP000799429"/>
    </source>
</evidence>
<dbReference type="InterPro" id="IPR050598">
    <property type="entry name" value="AminoAcid_Transporter"/>
</dbReference>
<feature type="transmembrane region" description="Helical" evidence="5">
    <location>
        <begin position="414"/>
        <end position="436"/>
    </location>
</feature>
<organism evidence="7 8">
    <name type="scientific">Patellaria atrata CBS 101060</name>
    <dbReference type="NCBI Taxonomy" id="1346257"/>
    <lineage>
        <taxon>Eukaryota</taxon>
        <taxon>Fungi</taxon>
        <taxon>Dikarya</taxon>
        <taxon>Ascomycota</taxon>
        <taxon>Pezizomycotina</taxon>
        <taxon>Dothideomycetes</taxon>
        <taxon>Dothideomycetes incertae sedis</taxon>
        <taxon>Patellariales</taxon>
        <taxon>Patellariaceae</taxon>
        <taxon>Patellaria</taxon>
    </lineage>
</organism>
<evidence type="ECO:0000313" key="7">
    <source>
        <dbReference type="EMBL" id="KAF2835383.1"/>
    </source>
</evidence>
<comment type="subcellular location">
    <subcellularLocation>
        <location evidence="1">Membrane</location>
        <topology evidence="1">Multi-pass membrane protein</topology>
    </subcellularLocation>
</comment>
<proteinExistence type="predicted"/>
<dbReference type="PIRSF" id="PIRSF006060">
    <property type="entry name" value="AA_transporter"/>
    <property type="match status" value="1"/>
</dbReference>
<gene>
    <name evidence="7" type="ORF">M501DRAFT_1008572</name>
</gene>
<dbReference type="EMBL" id="MU006109">
    <property type="protein sequence ID" value="KAF2835383.1"/>
    <property type="molecule type" value="Genomic_DNA"/>
</dbReference>
<feature type="signal peptide" evidence="6">
    <location>
        <begin position="1"/>
        <end position="18"/>
    </location>
</feature>
<keyword evidence="6" id="KW-0732">Signal</keyword>
<protein>
    <recommendedName>
        <fullName evidence="9">Amino acid transporter</fullName>
    </recommendedName>
</protein>
<evidence type="ECO:0000256" key="5">
    <source>
        <dbReference type="SAM" id="Phobius"/>
    </source>
</evidence>
<dbReference type="AlphaFoldDB" id="A0A9P4S5G2"/>
<dbReference type="Gene3D" id="1.20.1740.10">
    <property type="entry name" value="Amino acid/polyamine transporter I"/>
    <property type="match status" value="1"/>
</dbReference>
<evidence type="ECO:0000256" key="1">
    <source>
        <dbReference type="ARBA" id="ARBA00004141"/>
    </source>
</evidence>
<feature type="transmembrane region" description="Helical" evidence="5">
    <location>
        <begin position="139"/>
        <end position="161"/>
    </location>
</feature>
<dbReference type="InterPro" id="IPR002293">
    <property type="entry name" value="AA/rel_permease1"/>
</dbReference>
<dbReference type="OrthoDB" id="10062876at2759"/>
<evidence type="ECO:0000256" key="6">
    <source>
        <dbReference type="SAM" id="SignalP"/>
    </source>
</evidence>
<feature type="transmembrane region" description="Helical" evidence="5">
    <location>
        <begin position="110"/>
        <end position="127"/>
    </location>
</feature>
<keyword evidence="3 5" id="KW-1133">Transmembrane helix</keyword>
<feature type="transmembrane region" description="Helical" evidence="5">
    <location>
        <begin position="37"/>
        <end position="57"/>
    </location>
</feature>
<feature type="transmembrane region" description="Helical" evidence="5">
    <location>
        <begin position="233"/>
        <end position="255"/>
    </location>
</feature>
<dbReference type="GO" id="GO:0016020">
    <property type="term" value="C:membrane"/>
    <property type="evidence" value="ECO:0007669"/>
    <property type="project" value="UniProtKB-SubCell"/>
</dbReference>
<name>A0A9P4S5G2_9PEZI</name>
<dbReference type="PANTHER" id="PTHR11785:SF402">
    <property type="entry name" value="AMINO ACID TRANSPORTER (EUROFUNG)"/>
    <property type="match status" value="1"/>
</dbReference>
<feature type="transmembrane region" description="Helical" evidence="5">
    <location>
        <begin position="358"/>
        <end position="378"/>
    </location>
</feature>
<reference evidence="7" key="1">
    <citation type="journal article" date="2020" name="Stud. Mycol.">
        <title>101 Dothideomycetes genomes: a test case for predicting lifestyles and emergence of pathogens.</title>
        <authorList>
            <person name="Haridas S."/>
            <person name="Albert R."/>
            <person name="Binder M."/>
            <person name="Bloem J."/>
            <person name="Labutti K."/>
            <person name="Salamov A."/>
            <person name="Andreopoulos B."/>
            <person name="Baker S."/>
            <person name="Barry K."/>
            <person name="Bills G."/>
            <person name="Bluhm B."/>
            <person name="Cannon C."/>
            <person name="Castanera R."/>
            <person name="Culley D."/>
            <person name="Daum C."/>
            <person name="Ezra D."/>
            <person name="Gonzalez J."/>
            <person name="Henrissat B."/>
            <person name="Kuo A."/>
            <person name="Liang C."/>
            <person name="Lipzen A."/>
            <person name="Lutzoni F."/>
            <person name="Magnuson J."/>
            <person name="Mondo S."/>
            <person name="Nolan M."/>
            <person name="Ohm R."/>
            <person name="Pangilinan J."/>
            <person name="Park H.-J."/>
            <person name="Ramirez L."/>
            <person name="Alfaro M."/>
            <person name="Sun H."/>
            <person name="Tritt A."/>
            <person name="Yoshinaga Y."/>
            <person name="Zwiers L.-H."/>
            <person name="Turgeon B."/>
            <person name="Goodwin S."/>
            <person name="Spatafora J."/>
            <person name="Crous P."/>
            <person name="Grigoriev I."/>
        </authorList>
    </citation>
    <scope>NUCLEOTIDE SEQUENCE</scope>
    <source>
        <strain evidence="7">CBS 101060</strain>
    </source>
</reference>